<dbReference type="Gene3D" id="3.40.190.150">
    <property type="entry name" value="Bordetella uptake gene, domain 1"/>
    <property type="match status" value="1"/>
</dbReference>
<dbReference type="Gene3D" id="3.40.190.10">
    <property type="entry name" value="Periplasmic binding protein-like II"/>
    <property type="match status" value="1"/>
</dbReference>
<dbReference type="RefSeq" id="WP_132477381.1">
    <property type="nucleotide sequence ID" value="NZ_JBEBWM010000085.1"/>
</dbReference>
<evidence type="ECO:0000256" key="1">
    <source>
        <dbReference type="ARBA" id="ARBA00006987"/>
    </source>
</evidence>
<dbReference type="OrthoDB" id="7246401at2"/>
<accession>A0A4R3V2A3</accession>
<dbReference type="PIRSF" id="PIRSF017082">
    <property type="entry name" value="YflP"/>
    <property type="match status" value="1"/>
</dbReference>
<dbReference type="SUPFAM" id="SSF53850">
    <property type="entry name" value="Periplasmic binding protein-like II"/>
    <property type="match status" value="1"/>
</dbReference>
<evidence type="ECO:0000313" key="3">
    <source>
        <dbReference type="EMBL" id="TCU97287.1"/>
    </source>
</evidence>
<organism evidence="3 4">
    <name type="scientific">Paracandidimonas soli</name>
    <dbReference type="NCBI Taxonomy" id="1917182"/>
    <lineage>
        <taxon>Bacteria</taxon>
        <taxon>Pseudomonadati</taxon>
        <taxon>Pseudomonadota</taxon>
        <taxon>Betaproteobacteria</taxon>
        <taxon>Burkholderiales</taxon>
        <taxon>Alcaligenaceae</taxon>
        <taxon>Paracandidimonas</taxon>
    </lineage>
</organism>
<dbReference type="InterPro" id="IPR006311">
    <property type="entry name" value="TAT_signal"/>
</dbReference>
<dbReference type="PANTHER" id="PTHR42928">
    <property type="entry name" value="TRICARBOXYLATE-BINDING PROTEIN"/>
    <property type="match status" value="1"/>
</dbReference>
<dbReference type="EMBL" id="SMBX01000006">
    <property type="protein sequence ID" value="TCU97287.1"/>
    <property type="molecule type" value="Genomic_DNA"/>
</dbReference>
<dbReference type="InterPro" id="IPR005064">
    <property type="entry name" value="BUG"/>
</dbReference>
<dbReference type="PANTHER" id="PTHR42928:SF5">
    <property type="entry name" value="BLR1237 PROTEIN"/>
    <property type="match status" value="1"/>
</dbReference>
<reference evidence="3 4" key="1">
    <citation type="submission" date="2019-03" db="EMBL/GenBank/DDBJ databases">
        <title>Genomic Encyclopedia of Type Strains, Phase IV (KMG-IV): sequencing the most valuable type-strain genomes for metagenomic binning, comparative biology and taxonomic classification.</title>
        <authorList>
            <person name="Goeker M."/>
        </authorList>
    </citation>
    <scope>NUCLEOTIDE SEQUENCE [LARGE SCALE GENOMIC DNA]</scope>
    <source>
        <strain evidence="3 4">DSM 100048</strain>
    </source>
</reference>
<dbReference type="PROSITE" id="PS51318">
    <property type="entry name" value="TAT"/>
    <property type="match status" value="1"/>
</dbReference>
<gene>
    <name evidence="3" type="ORF">EV686_106169</name>
</gene>
<feature type="chain" id="PRO_5020220942" evidence="2">
    <location>
        <begin position="38"/>
        <end position="330"/>
    </location>
</feature>
<sequence length="330" mass="36062">MKDTNQYIRSTSAMRRLVLHGLLGAALGLGAAAPAAAADYPEKNIRFVIPFGAGGGSDVLARTIGGVIKDLNLTPVDFIYENLPGSSGARGYRDVARRQGDAYQLATVSVSFFTTPLLGGAPFKLEDFTPVSAIAMSPYVLVVRPDSKIQKLEDLKEQERLTTGSVGVVSDARLLADMMSEEMKVRVDVVPFDGEGEIITGVLGGHIDFMWGNLGEILPQIEAGTMRAIAVSTGERLAALSDVPSFKEKGYDVEHVMLRGVVMPKGVPDDVVKYWEGVFEKVAASDLWRERYLDRFKEQPRYEGAEQFAKSLKQTRDDYAAILKKLDLLK</sequence>
<evidence type="ECO:0000256" key="2">
    <source>
        <dbReference type="SAM" id="SignalP"/>
    </source>
</evidence>
<dbReference type="CDD" id="cd07012">
    <property type="entry name" value="PBP2_Bug_TTT"/>
    <property type="match status" value="1"/>
</dbReference>
<dbReference type="Proteomes" id="UP000294692">
    <property type="component" value="Unassembled WGS sequence"/>
</dbReference>
<feature type="signal peptide" evidence="2">
    <location>
        <begin position="1"/>
        <end position="37"/>
    </location>
</feature>
<comment type="caution">
    <text evidence="3">The sequence shown here is derived from an EMBL/GenBank/DDBJ whole genome shotgun (WGS) entry which is preliminary data.</text>
</comment>
<evidence type="ECO:0000313" key="4">
    <source>
        <dbReference type="Proteomes" id="UP000294692"/>
    </source>
</evidence>
<name>A0A4R3V2A3_9BURK</name>
<protein>
    <submittedName>
        <fullName evidence="3">Putative tricarboxylic transport membrane protein</fullName>
    </submittedName>
</protein>
<proteinExistence type="inferred from homology"/>
<comment type="similarity">
    <text evidence="1">Belongs to the UPF0065 (bug) family.</text>
</comment>
<dbReference type="InterPro" id="IPR042100">
    <property type="entry name" value="Bug_dom1"/>
</dbReference>
<dbReference type="Pfam" id="PF03401">
    <property type="entry name" value="TctC"/>
    <property type="match status" value="1"/>
</dbReference>
<dbReference type="AlphaFoldDB" id="A0A4R3V2A3"/>
<keyword evidence="2" id="KW-0732">Signal</keyword>
<keyword evidence="4" id="KW-1185">Reference proteome</keyword>